<evidence type="ECO:0000256" key="7">
    <source>
        <dbReference type="ARBA" id="ARBA00023136"/>
    </source>
</evidence>
<keyword evidence="3" id="KW-0433">Leucine-rich repeat</keyword>
<dbReference type="Gene3D" id="3.80.10.10">
    <property type="entry name" value="Ribonuclease Inhibitor"/>
    <property type="match status" value="2"/>
</dbReference>
<evidence type="ECO:0000313" key="9">
    <source>
        <dbReference type="EMBL" id="KAF3944188.1"/>
    </source>
</evidence>
<dbReference type="Pfam" id="PF00244">
    <property type="entry name" value="14-3-3"/>
    <property type="match status" value="1"/>
</dbReference>
<keyword evidence="5" id="KW-0677">Repeat</keyword>
<reference evidence="9" key="1">
    <citation type="submission" date="2020-03" db="EMBL/GenBank/DDBJ databases">
        <title>Castanea mollissima Vanexum genome sequencing.</title>
        <authorList>
            <person name="Staton M."/>
        </authorList>
    </citation>
    <scope>NUCLEOTIDE SEQUENCE</scope>
    <source>
        <tissue evidence="9">Leaf</tissue>
    </source>
</reference>
<evidence type="ECO:0000259" key="8">
    <source>
        <dbReference type="SMART" id="SM00101"/>
    </source>
</evidence>
<dbReference type="SUPFAM" id="SSF52058">
    <property type="entry name" value="L domain-like"/>
    <property type="match status" value="1"/>
</dbReference>
<dbReference type="PANTHER" id="PTHR27008:SF497">
    <property type="entry name" value="OS11G0695000 PROTEIN"/>
    <property type="match status" value="1"/>
</dbReference>
<evidence type="ECO:0000256" key="5">
    <source>
        <dbReference type="ARBA" id="ARBA00022737"/>
    </source>
</evidence>
<dbReference type="InterPro" id="IPR036815">
    <property type="entry name" value="14-3-3_dom_sf"/>
</dbReference>
<dbReference type="EMBL" id="JRKL02012673">
    <property type="protein sequence ID" value="KAF3944188.1"/>
    <property type="molecule type" value="Genomic_DNA"/>
</dbReference>
<evidence type="ECO:0000313" key="10">
    <source>
        <dbReference type="Proteomes" id="UP000737018"/>
    </source>
</evidence>
<dbReference type="SUPFAM" id="SSF48445">
    <property type="entry name" value="14-3-3 protein"/>
    <property type="match status" value="1"/>
</dbReference>
<evidence type="ECO:0000256" key="6">
    <source>
        <dbReference type="ARBA" id="ARBA00022989"/>
    </source>
</evidence>
<evidence type="ECO:0000256" key="3">
    <source>
        <dbReference type="ARBA" id="ARBA00022614"/>
    </source>
</evidence>
<evidence type="ECO:0000256" key="1">
    <source>
        <dbReference type="ARBA" id="ARBA00004370"/>
    </source>
</evidence>
<dbReference type="PANTHER" id="PTHR27008">
    <property type="entry name" value="OS04G0122200 PROTEIN"/>
    <property type="match status" value="1"/>
</dbReference>
<dbReference type="InterPro" id="IPR032675">
    <property type="entry name" value="LRR_dom_sf"/>
</dbReference>
<dbReference type="InterPro" id="IPR051809">
    <property type="entry name" value="Plant_receptor-like_S/T_kinase"/>
</dbReference>
<dbReference type="FunFam" id="3.80.10.10:FF:000383">
    <property type="entry name" value="Leucine-rich repeat receptor protein kinase EMS1"/>
    <property type="match status" value="1"/>
</dbReference>
<dbReference type="SMART" id="SM00369">
    <property type="entry name" value="LRR_TYP"/>
    <property type="match status" value="5"/>
</dbReference>
<organism evidence="9 10">
    <name type="scientific">Castanea mollissima</name>
    <name type="common">Chinese chestnut</name>
    <dbReference type="NCBI Taxonomy" id="60419"/>
    <lineage>
        <taxon>Eukaryota</taxon>
        <taxon>Viridiplantae</taxon>
        <taxon>Streptophyta</taxon>
        <taxon>Embryophyta</taxon>
        <taxon>Tracheophyta</taxon>
        <taxon>Spermatophyta</taxon>
        <taxon>Magnoliopsida</taxon>
        <taxon>eudicotyledons</taxon>
        <taxon>Gunneridae</taxon>
        <taxon>Pentapetalae</taxon>
        <taxon>rosids</taxon>
        <taxon>fabids</taxon>
        <taxon>Fagales</taxon>
        <taxon>Fagaceae</taxon>
        <taxon>Castanea</taxon>
    </lineage>
</organism>
<dbReference type="Gene3D" id="1.20.190.20">
    <property type="entry name" value="14-3-3 domain"/>
    <property type="match status" value="1"/>
</dbReference>
<dbReference type="SMART" id="SM00101">
    <property type="entry name" value="14_3_3"/>
    <property type="match status" value="1"/>
</dbReference>
<dbReference type="Proteomes" id="UP000737018">
    <property type="component" value="Unassembled WGS sequence"/>
</dbReference>
<feature type="domain" description="14-3-3" evidence="8">
    <location>
        <begin position="1"/>
        <end position="181"/>
    </location>
</feature>
<gene>
    <name evidence="9" type="ORF">CMV_029322</name>
</gene>
<dbReference type="PRINTS" id="PR00305">
    <property type="entry name" value="1433ZETA"/>
</dbReference>
<dbReference type="AlphaFoldDB" id="A0A8J4V0R6"/>
<keyword evidence="6" id="KW-1133">Transmembrane helix</keyword>
<sequence length="380" mass="42126">MIGARLALWRIISSIEQKEESRGNKDHVSMIRDYKSKIESELSNICNGILKLLDTRLIPSAATSDSKVFCLKMKGEKIPRSLGNCTSLKITNLEDNDLIGEVPLKIENLQNLMQLSFTNSSLTGLIPYAIFNSSKIEVIGLYMNYFSGHLPSSMGHLLPNLKALYLWENELNGIIPNSISNAPKFINLQLGANHFSGSIPNTLENLRLLEVLNLASNNFTSESSTLELMFLSYLTKCINLTSIVVANNPLNGTLPISIGNFSTSLEQFVAYNCSIKGIIPIGIGNLSNLVTLYLEDNELVGSIPTTDGIIQLQRLHLQDNRLQGLIPNDICQLNNLDELFLNHNELFGTIPTCWGGLSKLQKLYLDSNQLTFILPILLES</sequence>
<dbReference type="GO" id="GO:0016020">
    <property type="term" value="C:membrane"/>
    <property type="evidence" value="ECO:0007669"/>
    <property type="project" value="UniProtKB-SubCell"/>
</dbReference>
<dbReference type="InterPro" id="IPR003591">
    <property type="entry name" value="Leu-rich_rpt_typical-subtyp"/>
</dbReference>
<proteinExistence type="inferred from homology"/>
<comment type="caution">
    <text evidence="9">The sequence shown here is derived from an EMBL/GenBank/DDBJ whole genome shotgun (WGS) entry which is preliminary data.</text>
</comment>
<dbReference type="Pfam" id="PF13855">
    <property type="entry name" value="LRR_8"/>
    <property type="match status" value="1"/>
</dbReference>
<keyword evidence="7" id="KW-0472">Membrane</keyword>
<name>A0A8J4V0R6_9ROSI</name>
<evidence type="ECO:0000256" key="2">
    <source>
        <dbReference type="ARBA" id="ARBA00006141"/>
    </source>
</evidence>
<dbReference type="InterPro" id="IPR001611">
    <property type="entry name" value="Leu-rich_rpt"/>
</dbReference>
<accession>A0A8J4V0R6</accession>
<evidence type="ECO:0000256" key="4">
    <source>
        <dbReference type="ARBA" id="ARBA00022692"/>
    </source>
</evidence>
<dbReference type="InterPro" id="IPR000308">
    <property type="entry name" value="14-3-3"/>
</dbReference>
<dbReference type="InterPro" id="IPR023410">
    <property type="entry name" value="14-3-3_domain"/>
</dbReference>
<dbReference type="Pfam" id="PF00560">
    <property type="entry name" value="LRR_1"/>
    <property type="match status" value="2"/>
</dbReference>
<keyword evidence="4" id="KW-0812">Transmembrane</keyword>
<comment type="subcellular location">
    <subcellularLocation>
        <location evidence="1">Membrane</location>
    </subcellularLocation>
</comment>
<comment type="similarity">
    <text evidence="2">Belongs to the 14-3-3 family.</text>
</comment>
<dbReference type="OrthoDB" id="1744235at2759"/>
<keyword evidence="10" id="KW-1185">Reference proteome</keyword>
<protein>
    <recommendedName>
        <fullName evidence="8">14-3-3 domain-containing protein</fullName>
    </recommendedName>
</protein>